<dbReference type="Pfam" id="PF00144">
    <property type="entry name" value="Beta-lactamase"/>
    <property type="match status" value="1"/>
</dbReference>
<keyword evidence="1" id="KW-0378">Hydrolase</keyword>
<evidence type="ECO:0000313" key="2">
    <source>
        <dbReference type="Proteomes" id="UP000196074"/>
    </source>
</evidence>
<dbReference type="GO" id="GO:0016787">
    <property type="term" value="F:hydrolase activity"/>
    <property type="evidence" value="ECO:0007669"/>
    <property type="project" value="UniProtKB-KW"/>
</dbReference>
<name>A0A1Y4R1V9_9ENTE</name>
<protein>
    <submittedName>
        <fullName evidence="1">Serine hydrolase</fullName>
    </submittedName>
</protein>
<comment type="caution">
    <text evidence="1">The sequence shown here is derived from an EMBL/GenBank/DDBJ whole genome shotgun (WGS) entry which is preliminary data.</text>
</comment>
<dbReference type="GeneID" id="60872536"/>
<evidence type="ECO:0000313" key="1">
    <source>
        <dbReference type="EMBL" id="OUQ11555.1"/>
    </source>
</evidence>
<proteinExistence type="predicted"/>
<dbReference type="InterPro" id="IPR001466">
    <property type="entry name" value="Beta-lactam-related"/>
</dbReference>
<dbReference type="AlphaFoldDB" id="A0A1Y4R1V9"/>
<gene>
    <name evidence="1" type="ORF">B5E88_01465</name>
</gene>
<dbReference type="PANTHER" id="PTHR43283">
    <property type="entry name" value="BETA-LACTAMASE-RELATED"/>
    <property type="match status" value="1"/>
</dbReference>
<dbReference type="InterPro" id="IPR050789">
    <property type="entry name" value="Diverse_Enzym_Activities"/>
</dbReference>
<organism evidence="1 2">
    <name type="scientific">Enterococcus cecorum</name>
    <dbReference type="NCBI Taxonomy" id="44008"/>
    <lineage>
        <taxon>Bacteria</taxon>
        <taxon>Bacillati</taxon>
        <taxon>Bacillota</taxon>
        <taxon>Bacilli</taxon>
        <taxon>Lactobacillales</taxon>
        <taxon>Enterococcaceae</taxon>
        <taxon>Enterococcus</taxon>
    </lineage>
</organism>
<reference evidence="2" key="1">
    <citation type="submission" date="2017-04" db="EMBL/GenBank/DDBJ databases">
        <title>Function of individual gut microbiota members based on whole genome sequencing of pure cultures obtained from chicken caecum.</title>
        <authorList>
            <person name="Medvecky M."/>
            <person name="Cejkova D."/>
            <person name="Polansky O."/>
            <person name="Karasova D."/>
            <person name="Kubasova T."/>
            <person name="Cizek A."/>
            <person name="Rychlik I."/>
        </authorList>
    </citation>
    <scope>NUCLEOTIDE SEQUENCE [LARGE SCALE GENOMIC DNA]</scope>
    <source>
        <strain evidence="2">An144</strain>
    </source>
</reference>
<dbReference type="RefSeq" id="WP_016250840.1">
    <property type="nucleotide sequence ID" value="NZ_JAXOGD010000012.1"/>
</dbReference>
<dbReference type="Gene3D" id="3.40.710.10">
    <property type="entry name" value="DD-peptidase/beta-lactamase superfamily"/>
    <property type="match status" value="1"/>
</dbReference>
<dbReference type="EMBL" id="NFLC01000002">
    <property type="protein sequence ID" value="OUQ11555.1"/>
    <property type="molecule type" value="Genomic_DNA"/>
</dbReference>
<dbReference type="Proteomes" id="UP000196074">
    <property type="component" value="Unassembled WGS sequence"/>
</dbReference>
<dbReference type="InterPro" id="IPR012338">
    <property type="entry name" value="Beta-lactam/transpept-like"/>
</dbReference>
<accession>A0A1Y4R1V9</accession>
<dbReference type="SUPFAM" id="SSF56601">
    <property type="entry name" value="beta-lactamase/transpeptidase-like"/>
    <property type="match status" value="1"/>
</dbReference>
<sequence length="339" mass="39007">MQENFYPKTQAKIQEYLNEKVFPGVCYAIIDQEKMIHKHFGYASLIPEKRVMSGNTLFDVASLTKVVCTTTMILKLMEQGLIEIDQPLKKYLPAYGDESITLRHLLTHTADIVTYIPNRDQLNQQELMQTYLTLRAGDNLGKVVKYTDAGTILLGFMLEAIFQKPVTTIFKEEIFEPLQMTESQFPPLDMHYSIAATEDTLCGQTHDPKARVLAEHAGNAGLFTNLADLLKFTQMYLNEGQLPDGRAFLQRETIAQLYQDQTPSKEGKRSLGWDLRYGFLFHTGYTGTFLCIDPKLQQAFIFLSNRVHPYDFRQEYLEKRDELIAIYLKEKEMIIQTSL</sequence>
<dbReference type="PANTHER" id="PTHR43283:SF11">
    <property type="entry name" value="BETA-LACTAMASE-RELATED DOMAIN-CONTAINING PROTEIN"/>
    <property type="match status" value="1"/>
</dbReference>